<dbReference type="GO" id="GO:0009279">
    <property type="term" value="C:cell outer membrane"/>
    <property type="evidence" value="ECO:0007669"/>
    <property type="project" value="UniProtKB-SubCell"/>
</dbReference>
<evidence type="ECO:0000256" key="8">
    <source>
        <dbReference type="PROSITE-ProRule" id="PRU01360"/>
    </source>
</evidence>
<keyword evidence="4 8" id="KW-0812">Transmembrane</keyword>
<keyword evidence="3 8" id="KW-1134">Transmembrane beta strand</keyword>
<dbReference type="PROSITE" id="PS52016">
    <property type="entry name" value="TONB_DEPENDENT_REC_3"/>
    <property type="match status" value="1"/>
</dbReference>
<keyword evidence="6 8" id="KW-0472">Membrane</keyword>
<evidence type="ECO:0000256" key="1">
    <source>
        <dbReference type="ARBA" id="ARBA00004571"/>
    </source>
</evidence>
<evidence type="ECO:0000256" key="9">
    <source>
        <dbReference type="RuleBase" id="RU003357"/>
    </source>
</evidence>
<evidence type="ECO:0000256" key="3">
    <source>
        <dbReference type="ARBA" id="ARBA00022452"/>
    </source>
</evidence>
<dbReference type="Gene3D" id="2.170.130.10">
    <property type="entry name" value="TonB-dependent receptor, plug domain"/>
    <property type="match status" value="1"/>
</dbReference>
<dbReference type="AlphaFoldDB" id="A0A1N7L5C0"/>
<feature type="domain" description="TonB-dependent receptor plug" evidence="11">
    <location>
        <begin position="52"/>
        <end position="148"/>
    </location>
</feature>
<keyword evidence="7 8" id="KW-0998">Cell outer membrane</keyword>
<dbReference type="InterPro" id="IPR037066">
    <property type="entry name" value="Plug_dom_sf"/>
</dbReference>
<evidence type="ECO:0000256" key="7">
    <source>
        <dbReference type="ARBA" id="ARBA00023237"/>
    </source>
</evidence>
<evidence type="ECO:0000259" key="10">
    <source>
        <dbReference type="Pfam" id="PF00593"/>
    </source>
</evidence>
<dbReference type="Pfam" id="PF07715">
    <property type="entry name" value="Plug"/>
    <property type="match status" value="1"/>
</dbReference>
<comment type="subcellular location">
    <subcellularLocation>
        <location evidence="1 8">Cell outer membrane</location>
        <topology evidence="1 8">Multi-pass membrane protein</topology>
    </subcellularLocation>
</comment>
<accession>A0A1N7L5C0</accession>
<evidence type="ECO:0000256" key="6">
    <source>
        <dbReference type="ARBA" id="ARBA00023136"/>
    </source>
</evidence>
<gene>
    <name evidence="12" type="ORF">SAMN05421786_1011027</name>
</gene>
<protein>
    <submittedName>
        <fullName evidence="12">Iron complex outermembrane recepter protein</fullName>
    </submittedName>
</protein>
<dbReference type="SUPFAM" id="SSF56935">
    <property type="entry name" value="Porins"/>
    <property type="match status" value="1"/>
</dbReference>
<evidence type="ECO:0000313" key="13">
    <source>
        <dbReference type="Proteomes" id="UP000186744"/>
    </source>
</evidence>
<proteinExistence type="inferred from homology"/>
<dbReference type="PANTHER" id="PTHR30069:SF40">
    <property type="entry name" value="TONB-DEPENDENT RECEPTOR NMB0964-RELATED"/>
    <property type="match status" value="1"/>
</dbReference>
<feature type="domain" description="TonB-dependent receptor-like beta-barrel" evidence="10">
    <location>
        <begin position="267"/>
        <end position="751"/>
    </location>
</feature>
<keyword evidence="5 9" id="KW-0798">TonB box</keyword>
<comment type="similarity">
    <text evidence="8 9">Belongs to the TonB-dependent receptor family.</text>
</comment>
<keyword evidence="2 8" id="KW-0813">Transport</keyword>
<dbReference type="Proteomes" id="UP000186744">
    <property type="component" value="Unassembled WGS sequence"/>
</dbReference>
<evidence type="ECO:0000256" key="5">
    <source>
        <dbReference type="ARBA" id="ARBA00023077"/>
    </source>
</evidence>
<dbReference type="STRING" id="373668.SAMN05421786_1011027"/>
<dbReference type="EMBL" id="FTOL01000001">
    <property type="protein sequence ID" value="SIS69052.1"/>
    <property type="molecule type" value="Genomic_DNA"/>
</dbReference>
<dbReference type="InterPro" id="IPR000531">
    <property type="entry name" value="Beta-barrel_TonB"/>
</dbReference>
<reference evidence="13" key="1">
    <citation type="submission" date="2017-01" db="EMBL/GenBank/DDBJ databases">
        <authorList>
            <person name="Varghese N."/>
            <person name="Submissions S."/>
        </authorList>
    </citation>
    <scope>NUCLEOTIDE SEQUENCE [LARGE SCALE GENOMIC DNA]</scope>
    <source>
        <strain evidence="13">DSM 18017</strain>
    </source>
</reference>
<dbReference type="InterPro" id="IPR012910">
    <property type="entry name" value="Plug_dom"/>
</dbReference>
<keyword evidence="13" id="KW-1185">Reference proteome</keyword>
<dbReference type="PANTHER" id="PTHR30069">
    <property type="entry name" value="TONB-DEPENDENT OUTER MEMBRANE RECEPTOR"/>
    <property type="match status" value="1"/>
</dbReference>
<name>A0A1N7L5C0_9FLAO</name>
<sequence>MHMKKTFFFLMGSSLMYCPSLLKAQKVNPEKKAVKDIESVEVKGKLNHNLVNVSRKTLDFIQSNTLGETLSKIPGIQNSGYGPNSGAPVIRSLSGNRVKVLENGMSVNDLSGISPDFNTDIEMNSVQSINIYKNSAAVLFGGKAIGGAIDIETDYVPKQLPSKNLNLRAVLEGGSNSGQKQAFSAKGTISNNWVWTVGAANQKQEIVRIPGKSKDSRCFDPQLVGFNSILQSLCQIDVDSRNVLNTSLFPYISQFALDHMEEYGLSEGDLYTFSATYYNPSDGKYYPNPKNDKYISGQDPIKDRYRSEVNSIKDYVETKDGAIPNSHSESNSFYVGTSYIGKSFYAGGAYQNSYSYFGVPGYAIYKIPGHSHGAPQPKIEYLPINIRSLSHKAMLETGYTFKNFPISSIKLNYMGVFSKNAELLERHRANEFSVNQHNGRLEINQKKLKFLTGTTGLEVQYRDMEGEGNQRYLPNTISREIGVFTMQHLDFKFIEFDLGYRNDHVQRRADDTDKKYIRSRGLSGGQLSDRDFTLNQFHAAGQWNIFKKGFLKVQYNHSERAPEVNELYAGNNHFAILTEENGDDSLEKETAKTLEIGGGINLKNLRLSANWYHTTYKNYIYLAHTGISREIYLVKEWRSDDTEINGMEAEAAYKADLNKLGKWEIGGYYDLVRNISTADSSIRKWSDGDYMPNMPTSRFGFSLTGTLQKLSINVALDHYLKQKYLGKNINPELPMPAFSLLNARVSYKDNVFNFGEMEYYIVGNNLLNSEARLQNSQLKFLSPLPGINISVGVKVTI</sequence>
<dbReference type="Pfam" id="PF00593">
    <property type="entry name" value="TonB_dep_Rec_b-barrel"/>
    <property type="match status" value="1"/>
</dbReference>
<evidence type="ECO:0000259" key="11">
    <source>
        <dbReference type="Pfam" id="PF07715"/>
    </source>
</evidence>
<evidence type="ECO:0000256" key="2">
    <source>
        <dbReference type="ARBA" id="ARBA00022448"/>
    </source>
</evidence>
<evidence type="ECO:0000313" key="12">
    <source>
        <dbReference type="EMBL" id="SIS69052.1"/>
    </source>
</evidence>
<evidence type="ECO:0000256" key="4">
    <source>
        <dbReference type="ARBA" id="ARBA00022692"/>
    </source>
</evidence>
<dbReference type="InterPro" id="IPR039426">
    <property type="entry name" value="TonB-dep_rcpt-like"/>
</dbReference>
<dbReference type="GO" id="GO:0044718">
    <property type="term" value="P:siderophore transmembrane transport"/>
    <property type="evidence" value="ECO:0007669"/>
    <property type="project" value="TreeGrafter"/>
</dbReference>
<organism evidence="12 13">
    <name type="scientific">Chryseobacterium ureilyticum</name>
    <dbReference type="NCBI Taxonomy" id="373668"/>
    <lineage>
        <taxon>Bacteria</taxon>
        <taxon>Pseudomonadati</taxon>
        <taxon>Bacteroidota</taxon>
        <taxon>Flavobacteriia</taxon>
        <taxon>Flavobacteriales</taxon>
        <taxon>Weeksellaceae</taxon>
        <taxon>Chryseobacterium group</taxon>
        <taxon>Chryseobacterium</taxon>
    </lineage>
</organism>
<dbReference type="InterPro" id="IPR036942">
    <property type="entry name" value="Beta-barrel_TonB_sf"/>
</dbReference>
<dbReference type="Gene3D" id="2.40.170.20">
    <property type="entry name" value="TonB-dependent receptor, beta-barrel domain"/>
    <property type="match status" value="1"/>
</dbReference>
<dbReference type="GO" id="GO:0015344">
    <property type="term" value="F:siderophore uptake transmembrane transporter activity"/>
    <property type="evidence" value="ECO:0007669"/>
    <property type="project" value="TreeGrafter"/>
</dbReference>